<protein>
    <submittedName>
        <fullName evidence="1">Uncharacterized protein</fullName>
    </submittedName>
</protein>
<dbReference type="Proteomes" id="UP001210925">
    <property type="component" value="Unassembled WGS sequence"/>
</dbReference>
<gene>
    <name evidence="1" type="ORF">HK103_002352</name>
</gene>
<proteinExistence type="predicted"/>
<sequence length="81" mass="8756">MYVTSYSDILGNDRAALAMCGPVTLVDALHSILNTSILAELKLILASKINKTKVPSIVDRVKGRARASTIQRKPSAMENKS</sequence>
<keyword evidence="2" id="KW-1185">Reference proteome</keyword>
<organism evidence="1 2">
    <name type="scientific">Boothiomyces macroporosus</name>
    <dbReference type="NCBI Taxonomy" id="261099"/>
    <lineage>
        <taxon>Eukaryota</taxon>
        <taxon>Fungi</taxon>
        <taxon>Fungi incertae sedis</taxon>
        <taxon>Chytridiomycota</taxon>
        <taxon>Chytridiomycota incertae sedis</taxon>
        <taxon>Chytridiomycetes</taxon>
        <taxon>Rhizophydiales</taxon>
        <taxon>Terramycetaceae</taxon>
        <taxon>Boothiomyces</taxon>
    </lineage>
</organism>
<evidence type="ECO:0000313" key="2">
    <source>
        <dbReference type="Proteomes" id="UP001210925"/>
    </source>
</evidence>
<name>A0AAD5Y9J4_9FUNG</name>
<reference evidence="1" key="1">
    <citation type="submission" date="2020-05" db="EMBL/GenBank/DDBJ databases">
        <title>Phylogenomic resolution of chytrid fungi.</title>
        <authorList>
            <person name="Stajich J.E."/>
            <person name="Amses K."/>
            <person name="Simmons R."/>
            <person name="Seto K."/>
            <person name="Myers J."/>
            <person name="Bonds A."/>
            <person name="Quandt C.A."/>
            <person name="Barry K."/>
            <person name="Liu P."/>
            <person name="Grigoriev I."/>
            <person name="Longcore J.E."/>
            <person name="James T.Y."/>
        </authorList>
    </citation>
    <scope>NUCLEOTIDE SEQUENCE</scope>
    <source>
        <strain evidence="1">PLAUS21</strain>
    </source>
</reference>
<accession>A0AAD5Y9J4</accession>
<evidence type="ECO:0000313" key="1">
    <source>
        <dbReference type="EMBL" id="KAJ3259449.1"/>
    </source>
</evidence>
<dbReference type="AlphaFoldDB" id="A0AAD5Y9J4"/>
<dbReference type="EMBL" id="JADGKB010000018">
    <property type="protein sequence ID" value="KAJ3259449.1"/>
    <property type="molecule type" value="Genomic_DNA"/>
</dbReference>
<comment type="caution">
    <text evidence="1">The sequence shown here is derived from an EMBL/GenBank/DDBJ whole genome shotgun (WGS) entry which is preliminary data.</text>
</comment>